<dbReference type="SMART" id="SM00409">
    <property type="entry name" value="IG"/>
    <property type="match status" value="3"/>
</dbReference>
<feature type="domain" description="Ig-like" evidence="4">
    <location>
        <begin position="298"/>
        <end position="383"/>
    </location>
</feature>
<dbReference type="InterPro" id="IPR013783">
    <property type="entry name" value="Ig-like_fold"/>
</dbReference>
<dbReference type="PROSITE" id="PS50835">
    <property type="entry name" value="IG_LIKE"/>
    <property type="match status" value="3"/>
</dbReference>
<comment type="subcellular location">
    <subcellularLocation>
        <location evidence="1">Cytoplasm</location>
    </subcellularLocation>
</comment>
<evidence type="ECO:0000256" key="1">
    <source>
        <dbReference type="ARBA" id="ARBA00004496"/>
    </source>
</evidence>
<organism evidence="5 6">
    <name type="scientific">Trichuris trichiura</name>
    <name type="common">Whipworm</name>
    <name type="synonym">Trichocephalus trichiurus</name>
    <dbReference type="NCBI Taxonomy" id="36087"/>
    <lineage>
        <taxon>Eukaryota</taxon>
        <taxon>Metazoa</taxon>
        <taxon>Ecdysozoa</taxon>
        <taxon>Nematoda</taxon>
        <taxon>Enoplea</taxon>
        <taxon>Dorylaimia</taxon>
        <taxon>Trichinellida</taxon>
        <taxon>Trichuridae</taxon>
        <taxon>Trichuris</taxon>
    </lineage>
</organism>
<accession>A0A077Z4T7</accession>
<evidence type="ECO:0000259" key="4">
    <source>
        <dbReference type="PROSITE" id="PS50835"/>
    </source>
</evidence>
<dbReference type="InterPro" id="IPR003598">
    <property type="entry name" value="Ig_sub2"/>
</dbReference>
<dbReference type="AlphaFoldDB" id="A0A077Z4T7"/>
<keyword evidence="2" id="KW-0963">Cytoplasm</keyword>
<dbReference type="InterPro" id="IPR007110">
    <property type="entry name" value="Ig-like_dom"/>
</dbReference>
<dbReference type="Gene3D" id="2.60.40.10">
    <property type="entry name" value="Immunoglobulins"/>
    <property type="match status" value="3"/>
</dbReference>
<keyword evidence="6" id="KW-1185">Reference proteome</keyword>
<dbReference type="SMART" id="SM00408">
    <property type="entry name" value="IGc2"/>
    <property type="match status" value="3"/>
</dbReference>
<keyword evidence="3" id="KW-0393">Immunoglobulin domain</keyword>
<dbReference type="EMBL" id="HG805920">
    <property type="protein sequence ID" value="CDW54859.1"/>
    <property type="molecule type" value="Genomic_DNA"/>
</dbReference>
<protein>
    <submittedName>
        <fullName evidence="5">I-set domain containing protein</fullName>
    </submittedName>
</protein>
<dbReference type="Proteomes" id="UP000030665">
    <property type="component" value="Unassembled WGS sequence"/>
</dbReference>
<evidence type="ECO:0000313" key="6">
    <source>
        <dbReference type="Proteomes" id="UP000030665"/>
    </source>
</evidence>
<sequence>MPFKRPLGASVANQHPPYFIRPLQNKRVVAGQQVVLECQLEGQPDPVIKWLKDGQNVTNCPDYQLTQEGNKVKLVIPSVQTSDSGRFDCQALNAAGSKSSSCILIVAPTVPDLGGARFGAVPSPAPPPTPVGPAAPYFVKELKHQLLKIGSTVSFECRVTGIPPPQVSWSKDGKQLQPSSKMEYDTENGICVLTISLLLAEDIGEYRCTAVNVHGQASTAASILYKDQYNDWLAEEQMKITREKKRNVLEELDNVVQQPRKQKGTFYTPQSQRMLNMLYSKDNGVVPEVPTLKAREAPQVVRPLRPVSVQEGQDAELSCQIKGNPTPKVRWFKNSTPLTPSQRISISARGTTHSLSIRMVLPEDAAKYSLMAENGFGKLEQVTNLIIIEKPGSGRNSIYS</sequence>
<reference evidence="5" key="2">
    <citation type="submission" date="2014-03" db="EMBL/GenBank/DDBJ databases">
        <title>The whipworm genome and dual-species transcriptomics of an intimate host-pathogen interaction.</title>
        <authorList>
            <person name="Foth B.J."/>
            <person name="Tsai I.J."/>
            <person name="Reid A.J."/>
            <person name="Bancroft A.J."/>
            <person name="Nichol S."/>
            <person name="Tracey A."/>
            <person name="Holroyd N."/>
            <person name="Cotton J.A."/>
            <person name="Stanley E.J."/>
            <person name="Zarowiecki M."/>
            <person name="Liu J.Z."/>
            <person name="Huckvale T."/>
            <person name="Cooper P.J."/>
            <person name="Grencis R.K."/>
            <person name="Berriman M."/>
        </authorList>
    </citation>
    <scope>NUCLEOTIDE SEQUENCE [LARGE SCALE GENOMIC DNA]</scope>
</reference>
<dbReference type="InterPro" id="IPR036179">
    <property type="entry name" value="Ig-like_dom_sf"/>
</dbReference>
<dbReference type="InterPro" id="IPR013098">
    <property type="entry name" value="Ig_I-set"/>
</dbReference>
<dbReference type="SUPFAM" id="SSF48726">
    <property type="entry name" value="Immunoglobulin"/>
    <property type="match status" value="3"/>
</dbReference>
<evidence type="ECO:0000313" key="5">
    <source>
        <dbReference type="EMBL" id="CDW54859.1"/>
    </source>
</evidence>
<feature type="domain" description="Ig-like" evidence="4">
    <location>
        <begin position="136"/>
        <end position="224"/>
    </location>
</feature>
<dbReference type="OrthoDB" id="5969272at2759"/>
<dbReference type="FunFam" id="2.60.40.10:FF:000425">
    <property type="entry name" value="Myosin light chain kinase"/>
    <property type="match status" value="3"/>
</dbReference>
<name>A0A077Z4T7_TRITR</name>
<gene>
    <name evidence="5" type="ORF">TTRE_0000312901</name>
</gene>
<reference evidence="5" key="1">
    <citation type="submission" date="2014-01" db="EMBL/GenBank/DDBJ databases">
        <authorList>
            <person name="Aslett M."/>
        </authorList>
    </citation>
    <scope>NUCLEOTIDE SEQUENCE</scope>
</reference>
<dbReference type="PANTHER" id="PTHR47633">
    <property type="entry name" value="IMMUNOGLOBULIN"/>
    <property type="match status" value="1"/>
</dbReference>
<evidence type="ECO:0000256" key="3">
    <source>
        <dbReference type="ARBA" id="ARBA00023319"/>
    </source>
</evidence>
<proteinExistence type="predicted"/>
<dbReference type="Pfam" id="PF07679">
    <property type="entry name" value="I-set"/>
    <property type="match status" value="3"/>
</dbReference>
<evidence type="ECO:0000256" key="2">
    <source>
        <dbReference type="ARBA" id="ARBA00022490"/>
    </source>
</evidence>
<feature type="domain" description="Ig-like" evidence="4">
    <location>
        <begin position="16"/>
        <end position="101"/>
    </location>
</feature>
<dbReference type="InterPro" id="IPR003599">
    <property type="entry name" value="Ig_sub"/>
</dbReference>
<dbReference type="STRING" id="36087.A0A077Z4T7"/>
<dbReference type="GO" id="GO:0005737">
    <property type="term" value="C:cytoplasm"/>
    <property type="evidence" value="ECO:0007669"/>
    <property type="project" value="UniProtKB-SubCell"/>
</dbReference>